<dbReference type="GO" id="GO:0046872">
    <property type="term" value="F:metal ion binding"/>
    <property type="evidence" value="ECO:0007669"/>
    <property type="project" value="UniProtKB-KW"/>
</dbReference>
<gene>
    <name evidence="6" type="ORF">ENG09_00670</name>
</gene>
<evidence type="ECO:0000256" key="1">
    <source>
        <dbReference type="ARBA" id="ARBA00022723"/>
    </source>
</evidence>
<dbReference type="Pfam" id="PF02662">
    <property type="entry name" value="FlpD"/>
    <property type="match status" value="1"/>
</dbReference>
<evidence type="ECO:0000256" key="2">
    <source>
        <dbReference type="ARBA" id="ARBA00023002"/>
    </source>
</evidence>
<name>A0A7C0X228_9EURY</name>
<dbReference type="AlphaFoldDB" id="A0A7C0X228"/>
<keyword evidence="4" id="KW-0411">Iron-sulfur</keyword>
<evidence type="ECO:0000256" key="4">
    <source>
        <dbReference type="ARBA" id="ARBA00023014"/>
    </source>
</evidence>
<organism evidence="6">
    <name type="scientific">Candidatus Syntropharchaeum butanivorans</name>
    <dbReference type="NCBI Taxonomy" id="1839936"/>
    <lineage>
        <taxon>Archaea</taxon>
        <taxon>Methanobacteriati</taxon>
        <taxon>Methanobacteriota</taxon>
        <taxon>Stenosarchaea group</taxon>
        <taxon>Methanomicrobia</taxon>
        <taxon>Methanosarcinales</taxon>
        <taxon>ANME-2 cluster</taxon>
        <taxon>Candidatus Syntropharchaeum</taxon>
    </lineage>
</organism>
<reference evidence="6" key="1">
    <citation type="journal article" date="2020" name="mSystems">
        <title>Genome- and Community-Level Interaction Insights into Carbon Utilization and Element Cycling Functions of Hydrothermarchaeota in Hydrothermal Sediment.</title>
        <authorList>
            <person name="Zhou Z."/>
            <person name="Liu Y."/>
            <person name="Xu W."/>
            <person name="Pan J."/>
            <person name="Luo Z.H."/>
            <person name="Li M."/>
        </authorList>
    </citation>
    <scope>NUCLEOTIDE SEQUENCE [LARGE SCALE GENOMIC DNA]</scope>
    <source>
        <strain evidence="6">HyVt-185</strain>
    </source>
</reference>
<evidence type="ECO:0000259" key="5">
    <source>
        <dbReference type="Pfam" id="PF02662"/>
    </source>
</evidence>
<proteinExistence type="predicted"/>
<dbReference type="EMBL" id="DQZR01000028">
    <property type="protein sequence ID" value="HDM35753.1"/>
    <property type="molecule type" value="Genomic_DNA"/>
</dbReference>
<keyword evidence="1" id="KW-0479">Metal-binding</keyword>
<dbReference type="InterPro" id="IPR003813">
    <property type="entry name" value="MvhD/FlpD"/>
</dbReference>
<keyword evidence="2" id="KW-0560">Oxidoreductase</keyword>
<comment type="caution">
    <text evidence="6">The sequence shown here is derived from an EMBL/GenBank/DDBJ whole genome shotgun (WGS) entry which is preliminary data.</text>
</comment>
<sequence length="140" mass="15691">MMSFEPSIVAFCCNWCSYAAADLAGVSRMKYPPNVRIIHVPCSGKVDQTYILKALEMGADGVMVTGCMEGQCHYLTGNFYTRDRVERLKRDLEKIGLGGRVDMFMMSAAMGREFAETAARFTEKIRELGPNPYKQVKQEG</sequence>
<dbReference type="GO" id="GO:0051536">
    <property type="term" value="F:iron-sulfur cluster binding"/>
    <property type="evidence" value="ECO:0007669"/>
    <property type="project" value="UniProtKB-KW"/>
</dbReference>
<dbReference type="GO" id="GO:0016491">
    <property type="term" value="F:oxidoreductase activity"/>
    <property type="evidence" value="ECO:0007669"/>
    <property type="project" value="UniProtKB-KW"/>
</dbReference>
<feature type="domain" description="F420-non-reducing hydrogenase iron-sulfur subunit D" evidence="5">
    <location>
        <begin position="8"/>
        <end position="129"/>
    </location>
</feature>
<evidence type="ECO:0000313" key="6">
    <source>
        <dbReference type="EMBL" id="HDM35753.1"/>
    </source>
</evidence>
<accession>A0A7C0X228</accession>
<keyword evidence="3" id="KW-0408">Iron</keyword>
<evidence type="ECO:0000256" key="3">
    <source>
        <dbReference type="ARBA" id="ARBA00023004"/>
    </source>
</evidence>
<dbReference type="Proteomes" id="UP000885863">
    <property type="component" value="Unassembled WGS sequence"/>
</dbReference>
<protein>
    <submittedName>
        <fullName evidence="6">Hydrogenase iron-sulfur subunit</fullName>
    </submittedName>
</protein>